<dbReference type="RefSeq" id="WP_091121797.1">
    <property type="nucleotide sequence ID" value="NZ_FOLB01000004.1"/>
</dbReference>
<keyword evidence="3" id="KW-1185">Reference proteome</keyword>
<sequence length="273" mass="29066">MSDATPSHLQGYIDTWWQAVGDLADLADSLTDEDWSRPTDLPGWDVRAVLSHVAHLEGVLGGAPREHAEVGELEHVRGPMGQFTEIGVLTRRDTPPSEIVAQIRSYAAARHDDLVADPPTDPAAKAPGLFGAIGWDTARLLRNRPLDVWMHEQDVRRAVGRPGGLDSLGAEHATTYLLESLGYVLAKRAGAAPGTTVVAHVEGSTPAAYGVAEDGRGHRLDTPPATSTVSLRMGRETFIRLAGGRGVVDPAEVMIEGDIPLGEKVVAHLAVTP</sequence>
<dbReference type="AlphaFoldDB" id="A0A1I1GWY3"/>
<proteinExistence type="predicted"/>
<evidence type="ECO:0000259" key="1">
    <source>
        <dbReference type="Pfam" id="PF11716"/>
    </source>
</evidence>
<dbReference type="STRING" id="574651.SAMN04487968_104104"/>
<reference evidence="2 3" key="1">
    <citation type="submission" date="2016-10" db="EMBL/GenBank/DDBJ databases">
        <authorList>
            <person name="de Groot N.N."/>
        </authorList>
    </citation>
    <scope>NUCLEOTIDE SEQUENCE [LARGE SCALE GENOMIC DNA]</scope>
    <source>
        <strain evidence="2 3">CGMCC 1.7056</strain>
    </source>
</reference>
<dbReference type="GO" id="GO:0046872">
    <property type="term" value="F:metal ion binding"/>
    <property type="evidence" value="ECO:0007669"/>
    <property type="project" value="InterPro"/>
</dbReference>
<dbReference type="OrthoDB" id="154293at2"/>
<dbReference type="Proteomes" id="UP000198832">
    <property type="component" value="Unassembled WGS sequence"/>
</dbReference>
<feature type="domain" description="Mycothiol-dependent maleylpyruvate isomerase metal-binding" evidence="1">
    <location>
        <begin position="17"/>
        <end position="156"/>
    </location>
</feature>
<dbReference type="Pfam" id="PF11716">
    <property type="entry name" value="MDMPI_N"/>
    <property type="match status" value="1"/>
</dbReference>
<dbReference type="InterPro" id="IPR017517">
    <property type="entry name" value="Maleyloyr_isom"/>
</dbReference>
<dbReference type="InterPro" id="IPR024344">
    <property type="entry name" value="MDMPI_metal-binding"/>
</dbReference>
<name>A0A1I1GWY3_9ACTN</name>
<organism evidence="2 3">
    <name type="scientific">Nocardioides terrae</name>
    <dbReference type="NCBI Taxonomy" id="574651"/>
    <lineage>
        <taxon>Bacteria</taxon>
        <taxon>Bacillati</taxon>
        <taxon>Actinomycetota</taxon>
        <taxon>Actinomycetes</taxon>
        <taxon>Propionibacteriales</taxon>
        <taxon>Nocardioidaceae</taxon>
        <taxon>Nocardioides</taxon>
    </lineage>
</organism>
<evidence type="ECO:0000313" key="2">
    <source>
        <dbReference type="EMBL" id="SFC16184.1"/>
    </source>
</evidence>
<dbReference type="NCBIfam" id="TIGR03083">
    <property type="entry name" value="maleylpyruvate isomerase family mycothiol-dependent enzyme"/>
    <property type="match status" value="1"/>
</dbReference>
<dbReference type="InterPro" id="IPR034660">
    <property type="entry name" value="DinB/YfiT-like"/>
</dbReference>
<protein>
    <submittedName>
        <fullName evidence="2">TIGR03083 family protein</fullName>
    </submittedName>
</protein>
<dbReference type="Gene3D" id="1.20.120.450">
    <property type="entry name" value="dinb family like domain"/>
    <property type="match status" value="1"/>
</dbReference>
<dbReference type="SUPFAM" id="SSF109854">
    <property type="entry name" value="DinB/YfiT-like putative metalloenzymes"/>
    <property type="match status" value="1"/>
</dbReference>
<dbReference type="EMBL" id="FOLB01000004">
    <property type="protein sequence ID" value="SFC16184.1"/>
    <property type="molecule type" value="Genomic_DNA"/>
</dbReference>
<evidence type="ECO:0000313" key="3">
    <source>
        <dbReference type="Proteomes" id="UP000198832"/>
    </source>
</evidence>
<accession>A0A1I1GWY3</accession>
<gene>
    <name evidence="2" type="ORF">SAMN04487968_104104</name>
</gene>